<dbReference type="PROSITE" id="PS50878">
    <property type="entry name" value="RT_POL"/>
    <property type="match status" value="1"/>
</dbReference>
<proteinExistence type="evidence at transcript level"/>
<dbReference type="SUPFAM" id="SSF56672">
    <property type="entry name" value="DNA/RNA polymerases"/>
    <property type="match status" value="1"/>
</dbReference>
<dbReference type="CDD" id="cd01650">
    <property type="entry name" value="RT_nLTR_like"/>
    <property type="match status" value="1"/>
</dbReference>
<dbReference type="PANTHER" id="PTHR19446">
    <property type="entry name" value="REVERSE TRANSCRIPTASES"/>
    <property type="match status" value="1"/>
</dbReference>
<sequence length="604" mass="70111">PYNLPLHLRMLITRKRRARALWQRTRYPSHKHSLNVLTRQLNNELHKYYNNQYANYTASLTTDDNSMWDATRRLLKYRIASAPLRHDNGTWAKTDTEKANLLASYLTTVFIPNSDIQDAEHISNVTSELDIPLPLSLPPKPITPSEVTQIITNLPKKKSPGYDLITSNIIRQLPRKAIVYLTALYNAIFRTTYFPILWKFASVRMILKPNKPTHLPSSYRPISLLPILGKIFEKILLLRLQPLLDSLQIIPHHQFGFRSGHSTIQQAHRVVDVIATSLERKQYCAGVFLDVSRAFDCVWHEGLLWKLKGILPHTYYLILKSYLTDRFFQVTQESSTSPVYPILAGVPQGSILAPILYSIYTADIPTHPNTTIFTYADDTAILSPHKDPVISKRILQCHLQLLETWLTKWKIKINTNKSKFIVFTLNKKVISPVNLYNTLIPPADHVRYLGLYLDKRLTWNPHTRLKRTSFNQRFRLLCRFLDKRSKLTLQNKRRLYTALLAPIWNYGLELYGTAKRNNLNRLQTLQSKILRRIVDAPFYVSNKTIHTDLKIPFIHTLAKSRYLKFHGNLSLHPNPLVHALSSNSLPCNPPRRLKRRWPRDLLGI</sequence>
<dbReference type="InterPro" id="IPR000477">
    <property type="entry name" value="RT_dom"/>
</dbReference>
<protein>
    <submittedName>
        <fullName evidence="2">Putative rna-directed dna polymerase from mobile element jockey-like protein</fullName>
    </submittedName>
</protein>
<keyword evidence="2" id="KW-0548">Nucleotidyltransferase</keyword>
<accession>A0A023F754</accession>
<evidence type="ECO:0000259" key="1">
    <source>
        <dbReference type="PROSITE" id="PS50878"/>
    </source>
</evidence>
<dbReference type="AlphaFoldDB" id="A0A023F754"/>
<feature type="non-terminal residue" evidence="2">
    <location>
        <position position="1"/>
    </location>
</feature>
<dbReference type="InterPro" id="IPR043502">
    <property type="entry name" value="DNA/RNA_pol_sf"/>
</dbReference>
<dbReference type="Pfam" id="PF00078">
    <property type="entry name" value="RVT_1"/>
    <property type="match status" value="1"/>
</dbReference>
<dbReference type="EMBL" id="GBBI01001642">
    <property type="protein sequence ID" value="JAC17070.1"/>
    <property type="molecule type" value="mRNA"/>
</dbReference>
<reference evidence="2" key="1">
    <citation type="journal article" date="2014" name="PLoS Negl. Trop. Dis.">
        <title>An updated insight into the Sialotranscriptome of Triatoma infestans: developmental stage and geographic variations.</title>
        <authorList>
            <person name="Schwarz A."/>
            <person name="Medrano-Mercado N."/>
            <person name="Schaub G.A."/>
            <person name="Struchiner C.J."/>
            <person name="Bargues M.D."/>
            <person name="Levy M.Z."/>
            <person name="Ribeiro J.M."/>
        </authorList>
    </citation>
    <scope>NUCLEOTIDE SEQUENCE</scope>
    <source>
        <strain evidence="2">Chile</strain>
        <tissue evidence="2">Salivary glands</tissue>
    </source>
</reference>
<organism evidence="2">
    <name type="scientific">Triatoma infestans</name>
    <name type="common">Assassin bug</name>
    <dbReference type="NCBI Taxonomy" id="30076"/>
    <lineage>
        <taxon>Eukaryota</taxon>
        <taxon>Metazoa</taxon>
        <taxon>Ecdysozoa</taxon>
        <taxon>Arthropoda</taxon>
        <taxon>Hexapoda</taxon>
        <taxon>Insecta</taxon>
        <taxon>Pterygota</taxon>
        <taxon>Neoptera</taxon>
        <taxon>Paraneoptera</taxon>
        <taxon>Hemiptera</taxon>
        <taxon>Heteroptera</taxon>
        <taxon>Panheteroptera</taxon>
        <taxon>Cimicomorpha</taxon>
        <taxon>Reduviidae</taxon>
        <taxon>Triatominae</taxon>
        <taxon>Triatoma</taxon>
    </lineage>
</organism>
<dbReference type="GO" id="GO:0003964">
    <property type="term" value="F:RNA-directed DNA polymerase activity"/>
    <property type="evidence" value="ECO:0007669"/>
    <property type="project" value="UniProtKB-KW"/>
</dbReference>
<feature type="domain" description="Reverse transcriptase" evidence="1">
    <location>
        <begin position="187"/>
        <end position="453"/>
    </location>
</feature>
<keyword evidence="2" id="KW-0695">RNA-directed DNA polymerase</keyword>
<name>A0A023F754_TRIIF</name>
<keyword evidence="2" id="KW-0808">Transferase</keyword>
<evidence type="ECO:0000313" key="2">
    <source>
        <dbReference type="EMBL" id="JAC17070.1"/>
    </source>
</evidence>